<dbReference type="AlphaFoldDB" id="A0A392VJ34"/>
<proteinExistence type="predicted"/>
<organism evidence="1 2">
    <name type="scientific">Trifolium medium</name>
    <dbReference type="NCBI Taxonomy" id="97028"/>
    <lineage>
        <taxon>Eukaryota</taxon>
        <taxon>Viridiplantae</taxon>
        <taxon>Streptophyta</taxon>
        <taxon>Embryophyta</taxon>
        <taxon>Tracheophyta</taxon>
        <taxon>Spermatophyta</taxon>
        <taxon>Magnoliopsida</taxon>
        <taxon>eudicotyledons</taxon>
        <taxon>Gunneridae</taxon>
        <taxon>Pentapetalae</taxon>
        <taxon>rosids</taxon>
        <taxon>fabids</taxon>
        <taxon>Fabales</taxon>
        <taxon>Fabaceae</taxon>
        <taxon>Papilionoideae</taxon>
        <taxon>50 kb inversion clade</taxon>
        <taxon>NPAAA clade</taxon>
        <taxon>Hologalegina</taxon>
        <taxon>IRL clade</taxon>
        <taxon>Trifolieae</taxon>
        <taxon>Trifolium</taxon>
    </lineage>
</organism>
<accession>A0A392VJ34</accession>
<protein>
    <submittedName>
        <fullName evidence="1">Uncharacterized protein</fullName>
    </submittedName>
</protein>
<reference evidence="1 2" key="1">
    <citation type="journal article" date="2018" name="Front. Plant Sci.">
        <title>Red Clover (Trifolium pratense) and Zigzag Clover (T. medium) - A Picture of Genomic Similarities and Differences.</title>
        <authorList>
            <person name="Dluhosova J."/>
            <person name="Istvanek J."/>
            <person name="Nedelnik J."/>
            <person name="Repkova J."/>
        </authorList>
    </citation>
    <scope>NUCLEOTIDE SEQUENCE [LARGE SCALE GENOMIC DNA]</scope>
    <source>
        <strain evidence="2">cv. 10/8</strain>
        <tissue evidence="1">Leaf</tissue>
    </source>
</reference>
<evidence type="ECO:0000313" key="2">
    <source>
        <dbReference type="Proteomes" id="UP000265520"/>
    </source>
</evidence>
<feature type="non-terminal residue" evidence="1">
    <location>
        <position position="1"/>
    </location>
</feature>
<name>A0A392VJ34_9FABA</name>
<dbReference type="EMBL" id="LXQA011154397">
    <property type="protein sequence ID" value="MCI86971.1"/>
    <property type="molecule type" value="Genomic_DNA"/>
</dbReference>
<comment type="caution">
    <text evidence="1">The sequence shown here is derived from an EMBL/GenBank/DDBJ whole genome shotgun (WGS) entry which is preliminary data.</text>
</comment>
<keyword evidence="2" id="KW-1185">Reference proteome</keyword>
<evidence type="ECO:0000313" key="1">
    <source>
        <dbReference type="EMBL" id="MCI86971.1"/>
    </source>
</evidence>
<dbReference type="Proteomes" id="UP000265520">
    <property type="component" value="Unassembled WGS sequence"/>
</dbReference>
<sequence>VDGTVVVGGVGIVIGGVGFNNGGGNSNGAVVVGVDDCEGVVFNCCGLGD</sequence>